<evidence type="ECO:0000313" key="1">
    <source>
        <dbReference type="EMBL" id="PNU05825.1"/>
    </source>
</evidence>
<dbReference type="OrthoDB" id="7507368at2"/>
<evidence type="ECO:0000313" key="2">
    <source>
        <dbReference type="Proteomes" id="UP000236327"/>
    </source>
</evidence>
<dbReference type="RefSeq" id="WP_103095031.1">
    <property type="nucleotide sequence ID" value="NZ_LYMM01000022.1"/>
</dbReference>
<name>A0A2K2G449_9SPHN</name>
<protein>
    <submittedName>
        <fullName evidence="1">Uncharacterized protein</fullName>
    </submittedName>
</protein>
<sequence length="99" mass="10997">MGLHLSVDNTAEIFGSVTSIADLAQFSFAGEDSQRLHIYRAEEIARTDWRDEIRDMEMEYATGISVTFNDGSKLHVAAWADCCDRTFYCDHCGQGALAA</sequence>
<proteinExistence type="predicted"/>
<comment type="caution">
    <text evidence="1">The sequence shown here is derived from an EMBL/GenBank/DDBJ whole genome shotgun (WGS) entry which is preliminary data.</text>
</comment>
<dbReference type="EMBL" id="LYMM01000022">
    <property type="protein sequence ID" value="PNU05825.1"/>
    <property type="molecule type" value="Genomic_DNA"/>
</dbReference>
<accession>A0A2K2G449</accession>
<dbReference type="Proteomes" id="UP000236327">
    <property type="component" value="Unassembled WGS sequence"/>
</dbReference>
<dbReference type="AlphaFoldDB" id="A0A2K2G449"/>
<organism evidence="1 2">
    <name type="scientific">Novosphingobium guangzhouense</name>
    <dbReference type="NCBI Taxonomy" id="1850347"/>
    <lineage>
        <taxon>Bacteria</taxon>
        <taxon>Pseudomonadati</taxon>
        <taxon>Pseudomonadota</taxon>
        <taxon>Alphaproteobacteria</taxon>
        <taxon>Sphingomonadales</taxon>
        <taxon>Sphingomonadaceae</taxon>
        <taxon>Novosphingobium</taxon>
    </lineage>
</organism>
<gene>
    <name evidence="1" type="ORF">A8V01_14770</name>
</gene>
<keyword evidence="2" id="KW-1185">Reference proteome</keyword>
<reference evidence="1 2" key="1">
    <citation type="submission" date="2016-05" db="EMBL/GenBank/DDBJ databases">
        <title>Complete genome sequence of Novosphingobium guangzhouense SA925(T).</title>
        <authorList>
            <person name="Sha S."/>
        </authorList>
    </citation>
    <scope>NUCLEOTIDE SEQUENCE [LARGE SCALE GENOMIC DNA]</scope>
    <source>
        <strain evidence="1 2">SA925</strain>
    </source>
</reference>